<dbReference type="STRING" id="1032488.HMPREF9371_0512"/>
<dbReference type="InterPro" id="IPR027303">
    <property type="entry name" value="Gln_synth_gly_rich_site"/>
</dbReference>
<evidence type="ECO:0000256" key="1">
    <source>
        <dbReference type="ARBA" id="ARBA00009897"/>
    </source>
</evidence>
<dbReference type="NCBIfam" id="TIGR00653">
    <property type="entry name" value="GlnA"/>
    <property type="match status" value="1"/>
</dbReference>
<dbReference type="GO" id="GO:0005524">
    <property type="term" value="F:ATP binding"/>
    <property type="evidence" value="ECO:0007669"/>
    <property type="project" value="UniProtKB-KW"/>
</dbReference>
<dbReference type="SUPFAM" id="SSF54368">
    <property type="entry name" value="Glutamine synthetase, N-terminal domain"/>
    <property type="match status" value="1"/>
</dbReference>
<dbReference type="GO" id="GO:0004356">
    <property type="term" value="F:glutamine synthetase activity"/>
    <property type="evidence" value="ECO:0007669"/>
    <property type="project" value="UniProtKB-EC"/>
</dbReference>
<keyword evidence="4" id="KW-0479">Metal-binding</keyword>
<feature type="binding site" evidence="3">
    <location>
        <position position="271"/>
    </location>
    <ligand>
        <name>ATP</name>
        <dbReference type="ChEBI" id="CHEBI:30616"/>
    </ligand>
</feature>
<dbReference type="InterPro" id="IPR036651">
    <property type="entry name" value="Gln_synt_N_sf"/>
</dbReference>
<comment type="caution">
    <text evidence="12">The sequence shown here is derived from an EMBL/GenBank/DDBJ whole genome shotgun (WGS) entry which is preliminary data.</text>
</comment>
<dbReference type="GO" id="GO:0005737">
    <property type="term" value="C:cytoplasm"/>
    <property type="evidence" value="ECO:0007669"/>
    <property type="project" value="UniProtKB-SubCell"/>
</dbReference>
<feature type="binding site" evidence="4">
    <location>
        <position position="421"/>
    </location>
    <ligand>
        <name>Mg(2+)</name>
        <dbReference type="ChEBI" id="CHEBI:18420"/>
        <label>1</label>
    </ligand>
</feature>
<dbReference type="Proteomes" id="UP000003019">
    <property type="component" value="Unassembled WGS sequence"/>
</dbReference>
<comment type="subcellular location">
    <subcellularLocation>
        <location evidence="8">Cytoplasm</location>
    </subcellularLocation>
</comment>
<feature type="binding site" evidence="2">
    <location>
        <begin position="328"/>
        <end position="329"/>
    </location>
    <ligand>
        <name>L-glutamate</name>
        <dbReference type="ChEBI" id="CHEBI:29985"/>
    </ligand>
</feature>
<keyword evidence="13" id="KW-1185">Reference proteome</keyword>
<reference evidence="12 13" key="1">
    <citation type="submission" date="2011-05" db="EMBL/GenBank/DDBJ databases">
        <authorList>
            <person name="Muzny D."/>
            <person name="Qin X."/>
            <person name="Deng J."/>
            <person name="Jiang H."/>
            <person name="Liu Y."/>
            <person name="Qu J."/>
            <person name="Song X.-Z."/>
            <person name="Zhang L."/>
            <person name="Thornton R."/>
            <person name="Coyle M."/>
            <person name="Francisco L."/>
            <person name="Jackson L."/>
            <person name="Javaid M."/>
            <person name="Korchina V."/>
            <person name="Kovar C."/>
            <person name="Mata R."/>
            <person name="Mathew T."/>
            <person name="Ngo R."/>
            <person name="Nguyen L."/>
            <person name="Nguyen N."/>
            <person name="Okwuonu G."/>
            <person name="Ongeri F."/>
            <person name="Pham C."/>
            <person name="Simmons D."/>
            <person name="Wilczek-Boney K."/>
            <person name="Hale W."/>
            <person name="Jakkamsetti A."/>
            <person name="Pham P."/>
            <person name="Ruth R."/>
            <person name="San Lucas F."/>
            <person name="Warren J."/>
            <person name="Zhang J."/>
            <person name="Zhao Z."/>
            <person name="Zhou C."/>
            <person name="Zhu D."/>
            <person name="Lee S."/>
            <person name="Bess C."/>
            <person name="Blankenburg K."/>
            <person name="Forbes L."/>
            <person name="Fu Q."/>
            <person name="Gubbala S."/>
            <person name="Hirani K."/>
            <person name="Jayaseelan J.C."/>
            <person name="Lara F."/>
            <person name="Munidasa M."/>
            <person name="Palculict T."/>
            <person name="Patil S."/>
            <person name="Pu L.-L."/>
            <person name="Saada N."/>
            <person name="Tang L."/>
            <person name="Weissenberger G."/>
            <person name="Zhu Y."/>
            <person name="Hemphill L."/>
            <person name="Shang Y."/>
            <person name="Youmans B."/>
            <person name="Ayvaz T."/>
            <person name="Ross M."/>
            <person name="Santibanez J."/>
            <person name="Aqrawi P."/>
            <person name="Gross S."/>
            <person name="Joshi V."/>
            <person name="Fowler G."/>
            <person name="Nazareth L."/>
            <person name="Reid J."/>
            <person name="Worley K."/>
            <person name="Petrosino J."/>
            <person name="Highlander S."/>
            <person name="Gibbs R."/>
        </authorList>
    </citation>
    <scope>NUCLEOTIDE SEQUENCE [LARGE SCALE GENOMIC DNA]</scope>
    <source>
        <strain evidence="12 13">871</strain>
    </source>
</reference>
<feature type="domain" description="GS beta-grasp" evidence="10">
    <location>
        <begin position="73"/>
        <end position="160"/>
    </location>
</feature>
<evidence type="ECO:0000256" key="3">
    <source>
        <dbReference type="PIRSR" id="PIRSR604809-2"/>
    </source>
</evidence>
<evidence type="ECO:0000256" key="2">
    <source>
        <dbReference type="PIRSR" id="PIRSR604809-1"/>
    </source>
</evidence>
<dbReference type="InterPro" id="IPR008146">
    <property type="entry name" value="Gln_synth_cat_dom"/>
</dbReference>
<evidence type="ECO:0000259" key="11">
    <source>
        <dbReference type="PROSITE" id="PS51987"/>
    </source>
</evidence>
<feature type="binding site" evidence="3">
    <location>
        <position position="403"/>
    </location>
    <ligand>
        <name>ATP</name>
        <dbReference type="ChEBI" id="CHEBI:30616"/>
    </ligand>
</feature>
<dbReference type="HOGENOM" id="CLU_017290_1_2_4"/>
<feature type="domain" description="GS catalytic" evidence="11">
    <location>
        <begin position="168"/>
        <end position="532"/>
    </location>
</feature>
<dbReference type="EC" id="6.3.1.2" evidence="9"/>
<dbReference type="GO" id="GO:0019740">
    <property type="term" value="P:nitrogen utilization"/>
    <property type="evidence" value="ECO:0007669"/>
    <property type="project" value="TreeGrafter"/>
</dbReference>
<dbReference type="FunFam" id="3.10.20.70:FF:000001">
    <property type="entry name" value="Glutamine synthetase"/>
    <property type="match status" value="1"/>
</dbReference>
<feature type="binding site" evidence="2">
    <location>
        <position position="385"/>
    </location>
    <ligand>
        <name>L-glutamate</name>
        <dbReference type="ChEBI" id="CHEBI:29985"/>
    </ligand>
</feature>
<evidence type="ECO:0000259" key="10">
    <source>
        <dbReference type="PROSITE" id="PS51986"/>
    </source>
</evidence>
<dbReference type="AlphaFoldDB" id="G4CFX3"/>
<name>G4CFX3_9NEIS</name>
<dbReference type="GO" id="GO:0006542">
    <property type="term" value="P:glutamine biosynthetic process"/>
    <property type="evidence" value="ECO:0007669"/>
    <property type="project" value="InterPro"/>
</dbReference>
<dbReference type="PROSITE" id="PS51987">
    <property type="entry name" value="GS_CATALYTIC"/>
    <property type="match status" value="1"/>
</dbReference>
<feature type="binding site" evidence="2">
    <location>
        <position position="423"/>
    </location>
    <ligand>
        <name>L-glutamate</name>
        <dbReference type="ChEBI" id="CHEBI:29985"/>
    </ligand>
</feature>
<evidence type="ECO:0000256" key="8">
    <source>
        <dbReference type="RuleBase" id="RU000387"/>
    </source>
</evidence>
<dbReference type="InterPro" id="IPR004809">
    <property type="entry name" value="Gln_synth_I"/>
</dbReference>
<keyword evidence="3 9" id="KW-0547">Nucleotide-binding</keyword>
<dbReference type="GO" id="GO:0046872">
    <property type="term" value="F:metal ion binding"/>
    <property type="evidence" value="ECO:0007669"/>
    <property type="project" value="UniProtKB-KW"/>
</dbReference>
<dbReference type="GO" id="GO:0016020">
    <property type="term" value="C:membrane"/>
    <property type="evidence" value="ECO:0007669"/>
    <property type="project" value="TreeGrafter"/>
</dbReference>
<dbReference type="InterPro" id="IPR027302">
    <property type="entry name" value="Gln_synth_N_conserv_site"/>
</dbReference>
<keyword evidence="4" id="KW-0460">Magnesium</keyword>
<feature type="binding site" evidence="4">
    <location>
        <position position="193"/>
    </location>
    <ligand>
        <name>Mg(2+)</name>
        <dbReference type="ChEBI" id="CHEBI:18420"/>
        <label>1</label>
    </ligand>
</feature>
<sequence length="532" mass="59297">MSAAGGFFIQRIKSLFCCLAAAWKILRCSIQFPRHLWQNQPRFPSQSRRRPAFFPIQEHHMSISEVIRLIEEHEVRFVDLRFTDTKGKQHHLTVPARVVLDDPEEWFENGQAFDGSSIGGWKGIQASDMQLRPDPATAYIDPFYDDPTVVLTCDVIDPAHGQGYDRDPRSIARRAEAYLKSSGIGDTAFFGPEPEFFVFDGIEFETQMHQARFAITSESAAWSSGKHLDGQNTGHRPMVKGGYAPVAPVDAGQDLRSAMVNVLEEVGIPVEVHHGEVGTGSQMEIGTKFSTLLKRADWTQDMKYVIWNVAHNFGKTATFMPKPLMGDNGSGMHVHQSIWKDGQNLFAGDGYAGLSEMALYYIGGIIKHAKALNAITNPTTNSYKRLVPHFEAPTKLAYSAKNRSASIRIPSVNSSKARRIEARFPDPMANPYLCFAALLMAGLDGIQNKIHPGDPADKNLYDLPPEEDALVPTVCASLEEALAALKADHEFLLRGGVFSKDWIDSYIALQSEDVKRLRMAPHPLEFELYYSL</sequence>
<evidence type="ECO:0000256" key="4">
    <source>
        <dbReference type="PIRSR" id="PIRSR604809-3"/>
    </source>
</evidence>
<dbReference type="PROSITE" id="PS00181">
    <property type="entry name" value="GLNA_ATP"/>
    <property type="match status" value="1"/>
</dbReference>
<feature type="binding site" evidence="4">
    <location>
        <position position="195"/>
    </location>
    <ligand>
        <name>Mg(2+)</name>
        <dbReference type="ChEBI" id="CHEBI:18420"/>
        <label>1</label>
    </ligand>
</feature>
<feature type="modified residue" description="O-AMP-tyrosine" evidence="5">
    <location>
        <position position="461"/>
    </location>
</feature>
<feature type="binding site" evidence="4">
    <location>
        <position position="276"/>
    </location>
    <ligand>
        <name>Mg(2+)</name>
        <dbReference type="ChEBI" id="CHEBI:18420"/>
        <label>1</label>
    </ligand>
</feature>
<feature type="binding site" evidence="2">
    <location>
        <position position="391"/>
    </location>
    <ligand>
        <name>L-glutamate</name>
        <dbReference type="ChEBI" id="CHEBI:29985"/>
    </ligand>
</feature>
<keyword evidence="9 12" id="KW-0436">Ligase</keyword>
<feature type="binding site" evidence="2">
    <location>
        <position position="403"/>
    </location>
    <ligand>
        <name>L-glutamate</name>
        <dbReference type="ChEBI" id="CHEBI:29985"/>
    </ligand>
</feature>
<dbReference type="PROSITE" id="PS00180">
    <property type="entry name" value="GLNA_1"/>
    <property type="match status" value="1"/>
</dbReference>
<comment type="similarity">
    <text evidence="1 6 7">Belongs to the glutamine synthetase family.</text>
</comment>
<dbReference type="SUPFAM" id="SSF55931">
    <property type="entry name" value="Glutamine synthetase/guanido kinase"/>
    <property type="match status" value="1"/>
</dbReference>
<proteinExistence type="inferred from homology"/>
<accession>G4CFX3</accession>
<protein>
    <recommendedName>
        <fullName evidence="9">Glutamine synthetase</fullName>
        <ecNumber evidence="9">6.3.1.2</ecNumber>
    </recommendedName>
</protein>
<dbReference type="PROSITE" id="PS51986">
    <property type="entry name" value="GS_BETA_GRASP"/>
    <property type="match status" value="1"/>
</dbReference>
<dbReference type="Gene3D" id="3.10.20.70">
    <property type="entry name" value="Glutamine synthetase, N-terminal domain"/>
    <property type="match status" value="1"/>
</dbReference>
<keyword evidence="5" id="KW-0597">Phosphoprotein</keyword>
<keyword evidence="8" id="KW-0963">Cytoplasm</keyword>
<comment type="catalytic activity">
    <reaction evidence="9">
        <text>L-glutamate + NH4(+) + ATP = L-glutamine + ADP + phosphate + H(+)</text>
        <dbReference type="Rhea" id="RHEA:16169"/>
        <dbReference type="ChEBI" id="CHEBI:15378"/>
        <dbReference type="ChEBI" id="CHEBI:28938"/>
        <dbReference type="ChEBI" id="CHEBI:29985"/>
        <dbReference type="ChEBI" id="CHEBI:30616"/>
        <dbReference type="ChEBI" id="CHEBI:43474"/>
        <dbReference type="ChEBI" id="CHEBI:58359"/>
        <dbReference type="ChEBI" id="CHEBI:456216"/>
        <dbReference type="EC" id="6.3.1.2"/>
    </reaction>
</comment>
<organism evidence="12 13">
    <name type="scientific">Neisseria shayeganii 871</name>
    <dbReference type="NCBI Taxonomy" id="1032488"/>
    <lineage>
        <taxon>Bacteria</taxon>
        <taxon>Pseudomonadati</taxon>
        <taxon>Pseudomonadota</taxon>
        <taxon>Betaproteobacteria</taxon>
        <taxon>Neisseriales</taxon>
        <taxon>Neisseriaceae</taxon>
        <taxon>Neisseria</taxon>
    </lineage>
</organism>
<dbReference type="Pfam" id="PF03951">
    <property type="entry name" value="Gln-synt_N"/>
    <property type="match status" value="1"/>
</dbReference>
<dbReference type="EMBL" id="AGAY01000019">
    <property type="protein sequence ID" value="EGY53283.1"/>
    <property type="molecule type" value="Genomic_DNA"/>
</dbReference>
<dbReference type="FunFam" id="3.30.590.10:FF:000001">
    <property type="entry name" value="Glutamine synthetase"/>
    <property type="match status" value="1"/>
</dbReference>
<feature type="binding site" evidence="3">
    <location>
        <begin position="335"/>
        <end position="337"/>
    </location>
    <ligand>
        <name>ATP</name>
        <dbReference type="ChEBI" id="CHEBI:30616"/>
    </ligand>
</feature>
<gene>
    <name evidence="12" type="primary">glnA2</name>
    <name evidence="12" type="ORF">HMPREF9371_0512</name>
</gene>
<evidence type="ECO:0000313" key="13">
    <source>
        <dbReference type="Proteomes" id="UP000003019"/>
    </source>
</evidence>
<evidence type="ECO:0000256" key="7">
    <source>
        <dbReference type="RuleBase" id="RU000384"/>
    </source>
</evidence>
<keyword evidence="3 9" id="KW-0067">ATP-binding</keyword>
<dbReference type="PANTHER" id="PTHR43407:SF2">
    <property type="entry name" value="GLUTAMINE SYNTHETASE"/>
    <property type="match status" value="1"/>
</dbReference>
<dbReference type="PATRIC" id="fig|1032488.3.peg.474"/>
<comment type="cofactor">
    <cofactor evidence="4">
        <name>Mg(2+)</name>
        <dbReference type="ChEBI" id="CHEBI:18420"/>
    </cofactor>
    <text evidence="4">Binds 2 Mg(2+) ions per subunit.</text>
</comment>
<dbReference type="PANTHER" id="PTHR43407">
    <property type="entry name" value="GLUTAMINE SYNTHETASE"/>
    <property type="match status" value="1"/>
</dbReference>
<evidence type="ECO:0000313" key="12">
    <source>
        <dbReference type="EMBL" id="EGY53283.1"/>
    </source>
</evidence>
<feature type="binding site" evidence="4">
    <location>
        <position position="284"/>
    </location>
    <ligand>
        <name>Mg(2+)</name>
        <dbReference type="ChEBI" id="CHEBI:18420"/>
        <label>1</label>
    </ligand>
</feature>
<dbReference type="SMART" id="SM01230">
    <property type="entry name" value="Gln-synt_C"/>
    <property type="match status" value="1"/>
</dbReference>
<comment type="subunit">
    <text evidence="8">Oligomer of 12 subunits arranged in the form of two hexagons.</text>
</comment>
<dbReference type="InterPro" id="IPR014746">
    <property type="entry name" value="Gln_synth/guanido_kin_cat_dom"/>
</dbReference>
<feature type="binding site" evidence="4">
    <location>
        <position position="333"/>
    </location>
    <ligand>
        <name>Mg(2+)</name>
        <dbReference type="ChEBI" id="CHEBI:18420"/>
        <label>1</label>
    </ligand>
</feature>
<dbReference type="Gene3D" id="3.30.590.10">
    <property type="entry name" value="Glutamine synthetase/guanido kinase, catalytic domain"/>
    <property type="match status" value="1"/>
</dbReference>
<evidence type="ECO:0000256" key="9">
    <source>
        <dbReference type="RuleBase" id="RU004356"/>
    </source>
</evidence>
<dbReference type="Pfam" id="PF00120">
    <property type="entry name" value="Gln-synt_C"/>
    <property type="match status" value="1"/>
</dbReference>
<evidence type="ECO:0000256" key="6">
    <source>
        <dbReference type="PROSITE-ProRule" id="PRU01330"/>
    </source>
</evidence>
<dbReference type="InterPro" id="IPR008147">
    <property type="entry name" value="Gln_synt_N"/>
</dbReference>
<feature type="binding site" evidence="3">
    <location>
        <position position="416"/>
    </location>
    <ligand>
        <name>ATP</name>
        <dbReference type="ChEBI" id="CHEBI:30616"/>
    </ligand>
</feature>
<dbReference type="InterPro" id="IPR001637">
    <property type="entry name" value="Gln_synth_I_adenylation_site"/>
</dbReference>
<dbReference type="PROSITE" id="PS00182">
    <property type="entry name" value="GLNA_ADENYLATION"/>
    <property type="match status" value="1"/>
</dbReference>
<evidence type="ECO:0000256" key="5">
    <source>
        <dbReference type="PIRSR" id="PIRSR604809-50"/>
    </source>
</evidence>